<evidence type="ECO:0000313" key="2">
    <source>
        <dbReference type="Proteomes" id="UP000003653"/>
    </source>
</evidence>
<dbReference type="Proteomes" id="UP000003653">
    <property type="component" value="Unassembled WGS sequence"/>
</dbReference>
<proteinExistence type="predicted"/>
<accession>D5P658</accession>
<protein>
    <submittedName>
        <fullName evidence="1">Uncharacterized protein</fullName>
    </submittedName>
</protein>
<comment type="caution">
    <text evidence="1">The sequence shown here is derived from an EMBL/GenBank/DDBJ whole genome shotgun (WGS) entry which is preliminary data.</text>
</comment>
<gene>
    <name evidence="1" type="ORF">HMPREF0591_1652</name>
</gene>
<dbReference type="AlphaFoldDB" id="D5P658"/>
<organism evidence="1 2">
    <name type="scientific">Mycobacterium parascrofulaceum ATCC BAA-614</name>
    <dbReference type="NCBI Taxonomy" id="525368"/>
    <lineage>
        <taxon>Bacteria</taxon>
        <taxon>Bacillati</taxon>
        <taxon>Actinomycetota</taxon>
        <taxon>Actinomycetes</taxon>
        <taxon>Mycobacteriales</taxon>
        <taxon>Mycobacteriaceae</taxon>
        <taxon>Mycobacterium</taxon>
        <taxon>Mycobacterium simiae complex</taxon>
    </lineage>
</organism>
<dbReference type="HOGENOM" id="CLU_068865_0_0_11"/>
<dbReference type="Pfam" id="PF13384">
    <property type="entry name" value="HTH_23"/>
    <property type="match status" value="1"/>
</dbReference>
<keyword evidence="2" id="KW-1185">Reference proteome</keyword>
<sequence>MMPANAFGLTATARAAHRAGPRNQTSFPHGEYQYVGAQSVRSHIATLRQAGMPDRQIAKLSGVSPSTVQIIMDKRTGPTVRLLSSTAAKILTVALPPTPQTAVADGAFTAATGTARRLRALIAIGYTPHLLSRELGLASRHIYALFGERDRVPMATAQAVTGLFDRLEMTPGPSQPARGLARKLGWAPPLAWDEDSIDDPAAHPAGNGGTHIGFAERYRELRDLGVHDEFVIARRLGMKVDSLQRQLARYREAIAS</sequence>
<reference evidence="1 2" key="1">
    <citation type="submission" date="2010-04" db="EMBL/GenBank/DDBJ databases">
        <authorList>
            <person name="Muzny D."/>
            <person name="Qin X."/>
            <person name="Deng J."/>
            <person name="Jiang H."/>
            <person name="Liu Y."/>
            <person name="Qu J."/>
            <person name="Song X.-Z."/>
            <person name="Zhang L."/>
            <person name="Thornton R."/>
            <person name="Coyle M."/>
            <person name="Francisco L."/>
            <person name="Jackson L."/>
            <person name="Javaid M."/>
            <person name="Korchina V."/>
            <person name="Kovar C."/>
            <person name="Mata R."/>
            <person name="Mathew T."/>
            <person name="Ngo R."/>
            <person name="Nguyen L."/>
            <person name="Nguyen N."/>
            <person name="Okwuonu G."/>
            <person name="Ongeri F."/>
            <person name="Pham C."/>
            <person name="Simmons D."/>
            <person name="Wilczek-Boney K."/>
            <person name="Hale W."/>
            <person name="Jakkamsetti A."/>
            <person name="Pham P."/>
            <person name="Ruth R."/>
            <person name="San Lucas F."/>
            <person name="Warren J."/>
            <person name="Zhang J."/>
            <person name="Zhao Z."/>
            <person name="Zhou C."/>
            <person name="Zhu D."/>
            <person name="Lee S."/>
            <person name="Bess C."/>
            <person name="Blankenburg K."/>
            <person name="Forbes L."/>
            <person name="Fu Q."/>
            <person name="Gubbala S."/>
            <person name="Hirani K."/>
            <person name="Jayaseelan J.C."/>
            <person name="Lara F."/>
            <person name="Munidasa M."/>
            <person name="Palculict T."/>
            <person name="Patil S."/>
            <person name="Pu L.-L."/>
            <person name="Saada N."/>
            <person name="Tang L."/>
            <person name="Weissenberger G."/>
            <person name="Zhu Y."/>
            <person name="Hemphill L."/>
            <person name="Shang Y."/>
            <person name="Youmans B."/>
            <person name="Ayvaz T."/>
            <person name="Ross M."/>
            <person name="Santibanez J."/>
            <person name="Aqrawi P."/>
            <person name="Gross S."/>
            <person name="Joshi V."/>
            <person name="Fowler G."/>
            <person name="Nazareth L."/>
            <person name="Reid J."/>
            <person name="Worley K."/>
            <person name="Petrosino J."/>
            <person name="Highlander S."/>
            <person name="Gibbs R."/>
        </authorList>
    </citation>
    <scope>NUCLEOTIDE SEQUENCE [LARGE SCALE GENOMIC DNA]</scope>
    <source>
        <strain evidence="1 2">ATCC BAA-614</strain>
    </source>
</reference>
<name>D5P658_9MYCO</name>
<dbReference type="EMBL" id="ADNV01000120">
    <property type="protein sequence ID" value="EFG78445.1"/>
    <property type="molecule type" value="Genomic_DNA"/>
</dbReference>
<dbReference type="eggNOG" id="COG2197">
    <property type="taxonomic scope" value="Bacteria"/>
</dbReference>
<evidence type="ECO:0000313" key="1">
    <source>
        <dbReference type="EMBL" id="EFG78445.1"/>
    </source>
</evidence>